<name>A0A7X1KQ65_9SPHN</name>
<dbReference type="RefSeq" id="WP_185679302.1">
    <property type="nucleotide sequence ID" value="NZ_JACLAX010000008.1"/>
</dbReference>
<evidence type="ECO:0000313" key="2">
    <source>
        <dbReference type="Proteomes" id="UP000551327"/>
    </source>
</evidence>
<evidence type="ECO:0000313" key="1">
    <source>
        <dbReference type="EMBL" id="MBC2669434.1"/>
    </source>
</evidence>
<dbReference type="PANTHER" id="PTHR43861">
    <property type="entry name" value="TRANS-ACONITATE 2-METHYLTRANSFERASE-RELATED"/>
    <property type="match status" value="1"/>
</dbReference>
<dbReference type="Gene3D" id="3.40.50.150">
    <property type="entry name" value="Vaccinia Virus protein VP39"/>
    <property type="match status" value="1"/>
</dbReference>
<keyword evidence="1" id="KW-0808">Transferase</keyword>
<keyword evidence="2" id="KW-1185">Reference proteome</keyword>
<gene>
    <name evidence="1" type="ORF">H7F53_09790</name>
</gene>
<protein>
    <submittedName>
        <fullName evidence="1">Class I SAM-dependent methyltransferase</fullName>
    </submittedName>
</protein>
<dbReference type="EMBL" id="JACLAX010000008">
    <property type="protein sequence ID" value="MBC2669434.1"/>
    <property type="molecule type" value="Genomic_DNA"/>
</dbReference>
<comment type="caution">
    <text evidence="1">The sequence shown here is derived from an EMBL/GenBank/DDBJ whole genome shotgun (WGS) entry which is preliminary data.</text>
</comment>
<accession>A0A7X1KQ65</accession>
<reference evidence="1 2" key="1">
    <citation type="submission" date="2020-08" db="EMBL/GenBank/DDBJ databases">
        <title>The genome sequence of type strain Novosphingobium piscinae KCTC 42194.</title>
        <authorList>
            <person name="Liu Y."/>
        </authorList>
    </citation>
    <scope>NUCLEOTIDE SEQUENCE [LARGE SCALE GENOMIC DNA]</scope>
    <source>
        <strain evidence="1 2">KCTC 42194</strain>
    </source>
</reference>
<dbReference type="GO" id="GO:0032259">
    <property type="term" value="P:methylation"/>
    <property type="evidence" value="ECO:0007669"/>
    <property type="project" value="UniProtKB-KW"/>
</dbReference>
<dbReference type="Proteomes" id="UP000551327">
    <property type="component" value="Unassembled WGS sequence"/>
</dbReference>
<dbReference type="Pfam" id="PF13489">
    <property type="entry name" value="Methyltransf_23"/>
    <property type="match status" value="1"/>
</dbReference>
<dbReference type="GO" id="GO:0008168">
    <property type="term" value="F:methyltransferase activity"/>
    <property type="evidence" value="ECO:0007669"/>
    <property type="project" value="UniProtKB-KW"/>
</dbReference>
<sequence length="289" mass="31333">MPACNHCHDDASSLLFTYKGYRLVSCRTCGLAYIANPPTEAELEALYSAKGGGTYHVQLRDPASPEQARMARLAERHLRFVQRVARTGRLIDLGCSTGAFLTAAQRSGFACSGIEYSLDSARFAAEVTGLVVEHGTLAESTAAPGSIDVLTAFDVIEHVPDPAADLARMYQLLKPGGWLVLSTPNIDGLFPRISQPFAQLLGHWPHPEPPHHLYQFSVRTLRAMLGQAGFASGPVQHCNIDLAYTFGALPTLLRMPQRLVYAAAFAPFAKLGPLLGLGDWFYIAARKPA</sequence>
<dbReference type="AlphaFoldDB" id="A0A7X1KQ65"/>
<organism evidence="1 2">
    <name type="scientific">Novosphingobium piscinae</name>
    <dbReference type="NCBI Taxonomy" id="1507448"/>
    <lineage>
        <taxon>Bacteria</taxon>
        <taxon>Pseudomonadati</taxon>
        <taxon>Pseudomonadota</taxon>
        <taxon>Alphaproteobacteria</taxon>
        <taxon>Sphingomonadales</taxon>
        <taxon>Sphingomonadaceae</taxon>
        <taxon>Novosphingobium</taxon>
    </lineage>
</organism>
<proteinExistence type="predicted"/>
<dbReference type="SUPFAM" id="SSF53335">
    <property type="entry name" value="S-adenosyl-L-methionine-dependent methyltransferases"/>
    <property type="match status" value="1"/>
</dbReference>
<dbReference type="PANTHER" id="PTHR43861:SF6">
    <property type="entry name" value="METHYLTRANSFERASE TYPE 11"/>
    <property type="match status" value="1"/>
</dbReference>
<keyword evidence="1" id="KW-0489">Methyltransferase</keyword>
<dbReference type="CDD" id="cd02440">
    <property type="entry name" value="AdoMet_MTases"/>
    <property type="match status" value="1"/>
</dbReference>
<dbReference type="InterPro" id="IPR029063">
    <property type="entry name" value="SAM-dependent_MTases_sf"/>
</dbReference>